<feature type="transmembrane region" description="Helical" evidence="7">
    <location>
        <begin position="312"/>
        <end position="331"/>
    </location>
</feature>
<dbReference type="InterPro" id="IPR027417">
    <property type="entry name" value="P-loop_NTPase"/>
</dbReference>
<dbReference type="InterPro" id="IPR011527">
    <property type="entry name" value="ABC1_TM_dom"/>
</dbReference>
<dbReference type="GO" id="GO:0015421">
    <property type="term" value="F:ABC-type oligopeptide transporter activity"/>
    <property type="evidence" value="ECO:0007669"/>
    <property type="project" value="TreeGrafter"/>
</dbReference>
<dbReference type="InterPro" id="IPR036640">
    <property type="entry name" value="ABC1_TM_sf"/>
</dbReference>
<dbReference type="AlphaFoldDB" id="A0A1G9Q1R4"/>
<dbReference type="Gene3D" id="3.40.50.300">
    <property type="entry name" value="P-loop containing nucleotide triphosphate hydrolases"/>
    <property type="match status" value="1"/>
</dbReference>
<evidence type="ECO:0000313" key="10">
    <source>
        <dbReference type="EMBL" id="SDM04437.1"/>
    </source>
</evidence>
<dbReference type="GO" id="GO:0005524">
    <property type="term" value="F:ATP binding"/>
    <property type="evidence" value="ECO:0007669"/>
    <property type="project" value="UniProtKB-KW"/>
</dbReference>
<evidence type="ECO:0000256" key="6">
    <source>
        <dbReference type="ARBA" id="ARBA00023136"/>
    </source>
</evidence>
<name>A0A1G9Q1R4_9BACT</name>
<feature type="transmembrane region" description="Helical" evidence="7">
    <location>
        <begin position="396"/>
        <end position="420"/>
    </location>
</feature>
<dbReference type="PANTHER" id="PTHR43394">
    <property type="entry name" value="ATP-DEPENDENT PERMEASE MDL1, MITOCHONDRIAL"/>
    <property type="match status" value="1"/>
</dbReference>
<dbReference type="PANTHER" id="PTHR43394:SF4">
    <property type="entry name" value="TOXIN SECRETION ABC TRANSPORTER ATP-BINDING PROTEIN"/>
    <property type="match status" value="1"/>
</dbReference>
<evidence type="ECO:0000256" key="4">
    <source>
        <dbReference type="ARBA" id="ARBA00022840"/>
    </source>
</evidence>
<dbReference type="RefSeq" id="WP_093202196.1">
    <property type="nucleotide sequence ID" value="NZ_FNGS01000004.1"/>
</dbReference>
<sequence length="708" mass="78817">MTIPVLNHTVRKLAELYFPESQKTSPGYAPADQIAQYQPESTEAFADDLIQKAFTVNLAIVKHAKPLEEFWAWVTSAEHPFVFFEQTPHGSAPVIAGKDARKNTPFFLSVSDAGPSPKDPSDLTPVLTADGQVLFMTVFPIQPLSGTEDPQDAKPLSPWQRTLRLFTNERKDIGYLYLYAIVSGLIALSLPLGIQAIVGLIQGGLVFSSVYLLITLVIIGTLITGILQIVQVSIVEVLQQRVFARAAFEFVYRIPRIKIEALTKYYPPELMNRFFDILNVQKAMPKVLIDITGALVQIVFGLLLLFAYHPMFIVFGLVTVLLLFLVIRLNASKGLETSLAESKYKYKIAEWLEDVARTLFSFKVVGNTNLPLEKMDDLVSKYLLYRGKHFKILVRIFYYMVAFKTLVVGALLILGTYLVVDRQITLGQFVASEIIIVLIVGSVEKLINSIDVIFDLVTAVEKLGAVTDLPLERASGIRVPLRDQELSLSIRDLSYKYPDGKRPVLQNLNLTIQAGERIGLTGSNGGGKDTFVKILSGLLTDYDGAVAVNGLSLRDIHLNDFRNAVAKNVSTEEIFDGTILENITMGRSGITLADVQWALENLNLSQRISQLPGGLNTQMIASGQKFSDSFNAKIMAARCIVERPRLLIFTDFYGLLDRDEKRQLTRFICDRSHPWTFITISHDPDVLGACDRVIVLDEGRIVSDGPFH</sequence>
<keyword evidence="5 7" id="KW-1133">Transmembrane helix</keyword>
<evidence type="ECO:0000256" key="2">
    <source>
        <dbReference type="ARBA" id="ARBA00022692"/>
    </source>
</evidence>
<dbReference type="GO" id="GO:0016887">
    <property type="term" value="F:ATP hydrolysis activity"/>
    <property type="evidence" value="ECO:0007669"/>
    <property type="project" value="InterPro"/>
</dbReference>
<evidence type="ECO:0000256" key="5">
    <source>
        <dbReference type="ARBA" id="ARBA00022989"/>
    </source>
</evidence>
<dbReference type="InterPro" id="IPR039421">
    <property type="entry name" value="Type_1_exporter"/>
</dbReference>
<evidence type="ECO:0000259" key="8">
    <source>
        <dbReference type="PROSITE" id="PS50893"/>
    </source>
</evidence>
<evidence type="ECO:0000259" key="9">
    <source>
        <dbReference type="PROSITE" id="PS50929"/>
    </source>
</evidence>
<feature type="transmembrane region" description="Helical" evidence="7">
    <location>
        <begin position="287"/>
        <end position="306"/>
    </location>
</feature>
<reference evidence="10 11" key="1">
    <citation type="submission" date="2016-10" db="EMBL/GenBank/DDBJ databases">
        <authorList>
            <person name="de Groot N.N."/>
        </authorList>
    </citation>
    <scope>NUCLEOTIDE SEQUENCE [LARGE SCALE GENOMIC DNA]</scope>
    <source>
        <strain evidence="10 11">DSM 21668</strain>
    </source>
</reference>
<feature type="transmembrane region" description="Helical" evidence="7">
    <location>
        <begin position="176"/>
        <end position="198"/>
    </location>
</feature>
<feature type="transmembrane region" description="Helical" evidence="7">
    <location>
        <begin position="210"/>
        <end position="235"/>
    </location>
</feature>
<evidence type="ECO:0000256" key="1">
    <source>
        <dbReference type="ARBA" id="ARBA00004651"/>
    </source>
</evidence>
<dbReference type="Pfam" id="PF00005">
    <property type="entry name" value="ABC_tran"/>
    <property type="match status" value="1"/>
</dbReference>
<dbReference type="SUPFAM" id="SSF90123">
    <property type="entry name" value="ABC transporter transmembrane region"/>
    <property type="match status" value="1"/>
</dbReference>
<keyword evidence="4" id="KW-0067">ATP-binding</keyword>
<feature type="domain" description="ABC transmembrane type-1" evidence="9">
    <location>
        <begin position="178"/>
        <end position="453"/>
    </location>
</feature>
<dbReference type="EMBL" id="FNGS01000004">
    <property type="protein sequence ID" value="SDM04437.1"/>
    <property type="molecule type" value="Genomic_DNA"/>
</dbReference>
<keyword evidence="6 7" id="KW-0472">Membrane</keyword>
<evidence type="ECO:0000313" key="11">
    <source>
        <dbReference type="Proteomes" id="UP000198901"/>
    </source>
</evidence>
<dbReference type="PROSITE" id="PS50893">
    <property type="entry name" value="ABC_TRANSPORTER_2"/>
    <property type="match status" value="1"/>
</dbReference>
<dbReference type="InterPro" id="IPR003593">
    <property type="entry name" value="AAA+_ATPase"/>
</dbReference>
<organism evidence="10 11">
    <name type="scientific">Siphonobacter aquaeclarae</name>
    <dbReference type="NCBI Taxonomy" id="563176"/>
    <lineage>
        <taxon>Bacteria</taxon>
        <taxon>Pseudomonadati</taxon>
        <taxon>Bacteroidota</taxon>
        <taxon>Cytophagia</taxon>
        <taxon>Cytophagales</taxon>
        <taxon>Cytophagaceae</taxon>
        <taxon>Siphonobacter</taxon>
    </lineage>
</organism>
<dbReference type="PROSITE" id="PS50929">
    <property type="entry name" value="ABC_TM1F"/>
    <property type="match status" value="1"/>
</dbReference>
<dbReference type="Gene3D" id="1.20.1560.10">
    <property type="entry name" value="ABC transporter type 1, transmembrane domain"/>
    <property type="match status" value="1"/>
</dbReference>
<evidence type="ECO:0000256" key="7">
    <source>
        <dbReference type="SAM" id="Phobius"/>
    </source>
</evidence>
<keyword evidence="2 7" id="KW-0812">Transmembrane</keyword>
<dbReference type="OrthoDB" id="311344at2"/>
<dbReference type="Pfam" id="PF00664">
    <property type="entry name" value="ABC_membrane"/>
    <property type="match status" value="1"/>
</dbReference>
<feature type="domain" description="ABC transporter" evidence="8">
    <location>
        <begin position="488"/>
        <end position="708"/>
    </location>
</feature>
<evidence type="ECO:0000256" key="3">
    <source>
        <dbReference type="ARBA" id="ARBA00022741"/>
    </source>
</evidence>
<dbReference type="STRING" id="563176.SAMN04488090_2409"/>
<dbReference type="SMART" id="SM00382">
    <property type="entry name" value="AAA"/>
    <property type="match status" value="1"/>
</dbReference>
<comment type="subcellular location">
    <subcellularLocation>
        <location evidence="1">Cell membrane</location>
        <topology evidence="1">Multi-pass membrane protein</topology>
    </subcellularLocation>
</comment>
<proteinExistence type="predicted"/>
<dbReference type="Proteomes" id="UP000198901">
    <property type="component" value="Unassembled WGS sequence"/>
</dbReference>
<gene>
    <name evidence="10" type="ORF">SAMN04488090_2409</name>
</gene>
<dbReference type="GO" id="GO:0005886">
    <property type="term" value="C:plasma membrane"/>
    <property type="evidence" value="ECO:0007669"/>
    <property type="project" value="UniProtKB-SubCell"/>
</dbReference>
<dbReference type="SUPFAM" id="SSF52540">
    <property type="entry name" value="P-loop containing nucleoside triphosphate hydrolases"/>
    <property type="match status" value="1"/>
</dbReference>
<dbReference type="InterPro" id="IPR003439">
    <property type="entry name" value="ABC_transporter-like_ATP-bd"/>
</dbReference>
<accession>A0A1G9Q1R4</accession>
<keyword evidence="3" id="KW-0547">Nucleotide-binding</keyword>
<keyword evidence="11" id="KW-1185">Reference proteome</keyword>
<protein>
    <submittedName>
        <fullName evidence="10">ABC-type bacteriocin/lantibiotic exporter, contains an N-terminal double-glycine peptidase domain</fullName>
    </submittedName>
</protein>